<keyword evidence="2" id="KW-1185">Reference proteome</keyword>
<name>A0AAD8L8P1_TARER</name>
<evidence type="ECO:0000313" key="1">
    <source>
        <dbReference type="EMBL" id="KAK1433225.1"/>
    </source>
</evidence>
<dbReference type="PANTHER" id="PTHR33702:SF16">
    <property type="match status" value="1"/>
</dbReference>
<dbReference type="EMBL" id="JAUHHV010000002">
    <property type="protein sequence ID" value="KAK1433225.1"/>
    <property type="molecule type" value="Genomic_DNA"/>
</dbReference>
<sequence>MMAHQRRFVKRSKYQRLNNGSSKNMKKIWRLKIVKRLRWRIISPRNLWVNLKNAYIVLMSNMAAKVGSLATGAAFPTQKLPARASGHRISSGDQFHDRLVYEIYKNFIASRELATI</sequence>
<gene>
    <name evidence="1" type="ORF">QVD17_10134</name>
</gene>
<protein>
    <submittedName>
        <fullName evidence="1">Uncharacterized protein</fullName>
    </submittedName>
</protein>
<organism evidence="1 2">
    <name type="scientific">Tagetes erecta</name>
    <name type="common">African marigold</name>
    <dbReference type="NCBI Taxonomy" id="13708"/>
    <lineage>
        <taxon>Eukaryota</taxon>
        <taxon>Viridiplantae</taxon>
        <taxon>Streptophyta</taxon>
        <taxon>Embryophyta</taxon>
        <taxon>Tracheophyta</taxon>
        <taxon>Spermatophyta</taxon>
        <taxon>Magnoliopsida</taxon>
        <taxon>eudicotyledons</taxon>
        <taxon>Gunneridae</taxon>
        <taxon>Pentapetalae</taxon>
        <taxon>asterids</taxon>
        <taxon>campanulids</taxon>
        <taxon>Asterales</taxon>
        <taxon>Asteraceae</taxon>
        <taxon>Asteroideae</taxon>
        <taxon>Heliantheae alliance</taxon>
        <taxon>Tageteae</taxon>
        <taxon>Tagetes</taxon>
    </lineage>
</organism>
<comment type="caution">
    <text evidence="1">The sequence shown here is derived from an EMBL/GenBank/DDBJ whole genome shotgun (WGS) entry which is preliminary data.</text>
</comment>
<dbReference type="AlphaFoldDB" id="A0AAD8L8P1"/>
<evidence type="ECO:0000313" key="2">
    <source>
        <dbReference type="Proteomes" id="UP001229421"/>
    </source>
</evidence>
<dbReference type="Proteomes" id="UP001229421">
    <property type="component" value="Unassembled WGS sequence"/>
</dbReference>
<proteinExistence type="predicted"/>
<dbReference type="PANTHER" id="PTHR33702">
    <property type="entry name" value="BNAA09G40010D PROTEIN"/>
    <property type="match status" value="1"/>
</dbReference>
<reference evidence="1" key="1">
    <citation type="journal article" date="2023" name="bioRxiv">
        <title>Improved chromosome-level genome assembly for marigold (Tagetes erecta).</title>
        <authorList>
            <person name="Jiang F."/>
            <person name="Yuan L."/>
            <person name="Wang S."/>
            <person name="Wang H."/>
            <person name="Xu D."/>
            <person name="Wang A."/>
            <person name="Fan W."/>
        </authorList>
    </citation>
    <scope>NUCLEOTIDE SEQUENCE</scope>
    <source>
        <strain evidence="1">WSJ</strain>
        <tissue evidence="1">Leaf</tissue>
    </source>
</reference>
<accession>A0AAD8L8P1</accession>